<dbReference type="SMART" id="SM00320">
    <property type="entry name" value="WD40"/>
    <property type="match status" value="5"/>
</dbReference>
<dbReference type="RefSeq" id="WP_194538291.1">
    <property type="nucleotide sequence ID" value="NZ_JACEFB010000008.1"/>
</dbReference>
<name>A0A7V9ACK1_9BACT</name>
<dbReference type="InterPro" id="IPR001680">
    <property type="entry name" value="WD40_rpt"/>
</dbReference>
<protein>
    <recommendedName>
        <fullName evidence="6">WD40 repeat domain-containing protein</fullName>
    </recommendedName>
</protein>
<dbReference type="Gene3D" id="2.130.10.10">
    <property type="entry name" value="YVTN repeat-like/Quinoprotein amine dehydrogenase"/>
    <property type="match status" value="2"/>
</dbReference>
<feature type="repeat" description="WD" evidence="3">
    <location>
        <begin position="319"/>
        <end position="350"/>
    </location>
</feature>
<dbReference type="EMBL" id="JACEFB010000008">
    <property type="protein sequence ID" value="MBA2226852.1"/>
    <property type="molecule type" value="Genomic_DNA"/>
</dbReference>
<dbReference type="PANTHER" id="PTHR19848">
    <property type="entry name" value="WD40 REPEAT PROTEIN"/>
    <property type="match status" value="1"/>
</dbReference>
<dbReference type="PANTHER" id="PTHR19848:SF8">
    <property type="entry name" value="F-BOX AND WD REPEAT DOMAIN CONTAINING 7"/>
    <property type="match status" value="1"/>
</dbReference>
<sequence>MKRPAIIVVVGMVIALTYYQVEAQSPRKIIGDAGINQWTPAAFSPDGKMILARGFRPDSKLGPPYDQVLRLWDVASGKVIREYRYSNETSNQYFEQVAFAPDGKHVFACGQGLPLIMWDTQTAKEIRTFGEDRYWVCCFALTPDGKFAITASTSQELAVWELASGKLVKSVSVRDHYVPDSISDILFSKPTDRLIVCDIDAFSLWRYPSLDFVIMGTSLERVGPKQFPLPYPIALRSFALGSDGRTIFYSEPRGPVYELDIATAKVKRTIDLKAVNRIHVLTVSPKGDKIMTTGFHGQTVVYSLPEGKVLKRMPGYGNVQFSPDGKTALTFTKDGRMMLWDLEEEIEKRREKE</sequence>
<dbReference type="Proteomes" id="UP000542342">
    <property type="component" value="Unassembled WGS sequence"/>
</dbReference>
<gene>
    <name evidence="4" type="ORF">H0921_11835</name>
</gene>
<dbReference type="SUPFAM" id="SSF69322">
    <property type="entry name" value="Tricorn protease domain 2"/>
    <property type="match status" value="1"/>
</dbReference>
<dbReference type="AlphaFoldDB" id="A0A7V9ACK1"/>
<reference evidence="4 5" key="1">
    <citation type="submission" date="2020-07" db="EMBL/GenBank/DDBJ databases">
        <title>Thermogemmata thermophila gen. nov., sp. nov., a novel moderate thermophilic planctomycete from a Kamchatka hot spring.</title>
        <authorList>
            <person name="Elcheninov A.G."/>
            <person name="Podosokorskaya O.A."/>
            <person name="Kovaleva O.L."/>
            <person name="Novikov A."/>
            <person name="Bonch-Osmolovskaya E.A."/>
            <person name="Toshchakov S.V."/>
            <person name="Kublanov I.V."/>
        </authorList>
    </citation>
    <scope>NUCLEOTIDE SEQUENCE [LARGE SCALE GENOMIC DNA]</scope>
    <source>
        <strain evidence="4 5">2918</strain>
    </source>
</reference>
<keyword evidence="1 3" id="KW-0853">WD repeat</keyword>
<keyword evidence="2" id="KW-0677">Repeat</keyword>
<evidence type="ECO:0000313" key="4">
    <source>
        <dbReference type="EMBL" id="MBA2226852.1"/>
    </source>
</evidence>
<feature type="repeat" description="WD" evidence="3">
    <location>
        <begin position="129"/>
        <end position="170"/>
    </location>
</feature>
<accession>A0A7V9ACK1</accession>
<keyword evidence="5" id="KW-1185">Reference proteome</keyword>
<proteinExistence type="predicted"/>
<evidence type="ECO:0000313" key="5">
    <source>
        <dbReference type="Proteomes" id="UP000542342"/>
    </source>
</evidence>
<evidence type="ECO:0000256" key="2">
    <source>
        <dbReference type="ARBA" id="ARBA00022737"/>
    </source>
</evidence>
<dbReference type="InterPro" id="IPR015943">
    <property type="entry name" value="WD40/YVTN_repeat-like_dom_sf"/>
</dbReference>
<evidence type="ECO:0000256" key="1">
    <source>
        <dbReference type="ARBA" id="ARBA00022574"/>
    </source>
</evidence>
<comment type="caution">
    <text evidence="4">The sequence shown here is derived from an EMBL/GenBank/DDBJ whole genome shotgun (WGS) entry which is preliminary data.</text>
</comment>
<dbReference type="Pfam" id="PF00400">
    <property type="entry name" value="WD40"/>
    <property type="match status" value="2"/>
</dbReference>
<organism evidence="4 5">
    <name type="scientific">Thermogemmata fonticola</name>
    <dbReference type="NCBI Taxonomy" id="2755323"/>
    <lineage>
        <taxon>Bacteria</taxon>
        <taxon>Pseudomonadati</taxon>
        <taxon>Planctomycetota</taxon>
        <taxon>Planctomycetia</taxon>
        <taxon>Gemmatales</taxon>
        <taxon>Gemmataceae</taxon>
        <taxon>Thermogemmata</taxon>
    </lineage>
</organism>
<dbReference type="PROSITE" id="PS50082">
    <property type="entry name" value="WD_REPEATS_2"/>
    <property type="match status" value="2"/>
</dbReference>
<evidence type="ECO:0000256" key="3">
    <source>
        <dbReference type="PROSITE-ProRule" id="PRU00221"/>
    </source>
</evidence>
<evidence type="ECO:0008006" key="6">
    <source>
        <dbReference type="Google" id="ProtNLM"/>
    </source>
</evidence>